<accession>A0ABQ9Y1K8</accession>
<reference evidence="1 2" key="1">
    <citation type="journal article" date="2022" name="bioRxiv">
        <title>Genomics of Preaxostyla Flagellates Illuminates Evolutionary Transitions and the Path Towards Mitochondrial Loss.</title>
        <authorList>
            <person name="Novak L.V.F."/>
            <person name="Treitli S.C."/>
            <person name="Pyrih J."/>
            <person name="Halakuc P."/>
            <person name="Pipaliya S.V."/>
            <person name="Vacek V."/>
            <person name="Brzon O."/>
            <person name="Soukal P."/>
            <person name="Eme L."/>
            <person name="Dacks J.B."/>
            <person name="Karnkowska A."/>
            <person name="Elias M."/>
            <person name="Hampl V."/>
        </authorList>
    </citation>
    <scope>NUCLEOTIDE SEQUENCE [LARGE SCALE GENOMIC DNA]</scope>
    <source>
        <strain evidence="1">NAU3</strain>
        <tissue evidence="1">Gut</tissue>
    </source>
</reference>
<comment type="caution">
    <text evidence="1">The sequence shown here is derived from an EMBL/GenBank/DDBJ whole genome shotgun (WGS) entry which is preliminary data.</text>
</comment>
<proteinExistence type="predicted"/>
<protein>
    <submittedName>
        <fullName evidence="1">Uncharacterized protein</fullName>
    </submittedName>
</protein>
<dbReference type="EMBL" id="JARBJD010000045">
    <property type="protein sequence ID" value="KAK2957627.1"/>
    <property type="molecule type" value="Genomic_DNA"/>
</dbReference>
<dbReference type="Proteomes" id="UP001281761">
    <property type="component" value="Unassembled WGS sequence"/>
</dbReference>
<sequence>MHNSTDWLSSSLRCSCLIQNTSWKGHAQREILNDGTVCHILSISSCFTVELPLFCHSICYWRGECVDPSLSTALSSRQELQRSPAVLAVTTQHQCMEREKATMSCVSGQYRDHCEDDVASRLVRWVGVLRLCLHVAVFACAPSAQVGQKQSRPSLESGRG</sequence>
<evidence type="ECO:0000313" key="1">
    <source>
        <dbReference type="EMBL" id="KAK2957627.1"/>
    </source>
</evidence>
<gene>
    <name evidence="1" type="ORF">BLNAU_7526</name>
</gene>
<keyword evidence="2" id="KW-1185">Reference proteome</keyword>
<name>A0ABQ9Y1K8_9EUKA</name>
<evidence type="ECO:0000313" key="2">
    <source>
        <dbReference type="Proteomes" id="UP001281761"/>
    </source>
</evidence>
<organism evidence="1 2">
    <name type="scientific">Blattamonas nauphoetae</name>
    <dbReference type="NCBI Taxonomy" id="2049346"/>
    <lineage>
        <taxon>Eukaryota</taxon>
        <taxon>Metamonada</taxon>
        <taxon>Preaxostyla</taxon>
        <taxon>Oxymonadida</taxon>
        <taxon>Blattamonas</taxon>
    </lineage>
</organism>